<dbReference type="AlphaFoldDB" id="A0A0F9XH83"/>
<evidence type="ECO:0000313" key="1">
    <source>
        <dbReference type="EMBL" id="KKN91268.1"/>
    </source>
</evidence>
<gene>
    <name evidence="1" type="ORF">LCGC14_0221360</name>
</gene>
<dbReference type="EMBL" id="LAZR01000105">
    <property type="protein sequence ID" value="KKN91268.1"/>
    <property type="molecule type" value="Genomic_DNA"/>
</dbReference>
<accession>A0A0F9XH83</accession>
<proteinExistence type="predicted"/>
<sequence>MKNRCIIFILLAFMVMPITGCTTFGDNGGWQDNVVQLKDDIFMFSKLATRIALTEAQMPSEDVELIEGYLVALGDLLSVPGQPNFTGARALVSIKLPQKYQVYGLTIIDVLERYLQTANLNITDDQEDIIAIISSGIDGALVAVREFME</sequence>
<protein>
    <submittedName>
        <fullName evidence="1">Uncharacterized protein</fullName>
    </submittedName>
</protein>
<comment type="caution">
    <text evidence="1">The sequence shown here is derived from an EMBL/GenBank/DDBJ whole genome shotgun (WGS) entry which is preliminary data.</text>
</comment>
<organism evidence="1">
    <name type="scientific">marine sediment metagenome</name>
    <dbReference type="NCBI Taxonomy" id="412755"/>
    <lineage>
        <taxon>unclassified sequences</taxon>
        <taxon>metagenomes</taxon>
        <taxon>ecological metagenomes</taxon>
    </lineage>
</organism>
<name>A0A0F9XH83_9ZZZZ</name>
<reference evidence="1" key="1">
    <citation type="journal article" date="2015" name="Nature">
        <title>Complex archaea that bridge the gap between prokaryotes and eukaryotes.</title>
        <authorList>
            <person name="Spang A."/>
            <person name="Saw J.H."/>
            <person name="Jorgensen S.L."/>
            <person name="Zaremba-Niedzwiedzka K."/>
            <person name="Martijn J."/>
            <person name="Lind A.E."/>
            <person name="van Eijk R."/>
            <person name="Schleper C."/>
            <person name="Guy L."/>
            <person name="Ettema T.J."/>
        </authorList>
    </citation>
    <scope>NUCLEOTIDE SEQUENCE</scope>
</reference>